<evidence type="ECO:0008006" key="4">
    <source>
        <dbReference type="Google" id="ProtNLM"/>
    </source>
</evidence>
<dbReference type="EMBL" id="SLUK01000005">
    <property type="protein sequence ID" value="TCL43560.1"/>
    <property type="molecule type" value="Genomic_DNA"/>
</dbReference>
<name>A0A9X8UJH2_9FIRM</name>
<protein>
    <recommendedName>
        <fullName evidence="4">FeoB-associated Cys-rich membrane protein</fullName>
    </recommendedName>
</protein>
<evidence type="ECO:0000313" key="3">
    <source>
        <dbReference type="Proteomes" id="UP000294682"/>
    </source>
</evidence>
<gene>
    <name evidence="2" type="ORF">EDD78_105194</name>
</gene>
<comment type="caution">
    <text evidence="2">The sequence shown here is derived from an EMBL/GenBank/DDBJ whole genome shotgun (WGS) entry which is preliminary data.</text>
</comment>
<evidence type="ECO:0000313" key="2">
    <source>
        <dbReference type="EMBL" id="TCL43560.1"/>
    </source>
</evidence>
<organism evidence="2 3">
    <name type="scientific">Harryflintia acetispora</name>
    <dbReference type="NCBI Taxonomy" id="1849041"/>
    <lineage>
        <taxon>Bacteria</taxon>
        <taxon>Bacillati</taxon>
        <taxon>Bacillota</taxon>
        <taxon>Clostridia</taxon>
        <taxon>Eubacteriales</taxon>
        <taxon>Oscillospiraceae</taxon>
        <taxon>Harryflintia</taxon>
    </lineage>
</organism>
<dbReference type="RefSeq" id="WP_132084527.1">
    <property type="nucleotide sequence ID" value="NZ_JADNAH010000006.1"/>
</dbReference>
<reference evidence="2 3" key="1">
    <citation type="submission" date="2019-03" db="EMBL/GenBank/DDBJ databases">
        <title>Genomic Encyclopedia of Type Strains, Phase IV (KMG-IV): sequencing the most valuable type-strain genomes for metagenomic binning, comparative biology and taxonomic classification.</title>
        <authorList>
            <person name="Goeker M."/>
        </authorList>
    </citation>
    <scope>NUCLEOTIDE SEQUENCE [LARGE SCALE GENOMIC DNA]</scope>
    <source>
        <strain evidence="2 3">DSM 100433</strain>
    </source>
</reference>
<dbReference type="AlphaFoldDB" id="A0A9X8UJH2"/>
<feature type="region of interest" description="Disordered" evidence="1">
    <location>
        <begin position="42"/>
        <end position="61"/>
    </location>
</feature>
<keyword evidence="3" id="KW-1185">Reference proteome</keyword>
<accession>A0A9X8UJH2</accession>
<evidence type="ECO:0000256" key="1">
    <source>
        <dbReference type="SAM" id="MobiDB-lite"/>
    </source>
</evidence>
<dbReference type="Proteomes" id="UP000294682">
    <property type="component" value="Unassembled WGS sequence"/>
</dbReference>
<proteinExistence type="predicted"/>
<sequence length="61" mass="6895">MLILILTLCVFLVLIGLLLFLENLARMLRGRCCEGCRGCPQRGRCSVGEGEEKTGDKKRRR</sequence>